<dbReference type="Pfam" id="PF00460">
    <property type="entry name" value="Flg_bb_rod"/>
    <property type="match status" value="1"/>
</dbReference>
<dbReference type="InterPro" id="IPR001444">
    <property type="entry name" value="Flag_bb_rod_N"/>
</dbReference>
<accession>A0A5K7Z0C3</accession>
<dbReference type="GO" id="GO:0009426">
    <property type="term" value="C:bacterial-type flagellum basal body, distal rod"/>
    <property type="evidence" value="ECO:0007669"/>
    <property type="project" value="UniProtKB-UniRule"/>
</dbReference>
<dbReference type="InterPro" id="IPR010930">
    <property type="entry name" value="Flg_bb/hook_C_dom"/>
</dbReference>
<dbReference type="GO" id="GO:0071978">
    <property type="term" value="P:bacterial-type flagellum-dependent swarming motility"/>
    <property type="evidence" value="ECO:0007669"/>
    <property type="project" value="TreeGrafter"/>
</dbReference>
<dbReference type="InterPro" id="IPR020013">
    <property type="entry name" value="Flagellar_FlgE/F/G"/>
</dbReference>
<dbReference type="OrthoDB" id="9804559at2"/>
<evidence type="ECO:0000313" key="11">
    <source>
        <dbReference type="Proteomes" id="UP000427769"/>
    </source>
</evidence>
<comment type="similarity">
    <text evidence="2 6">Belongs to the flagella basal body rod proteins family.</text>
</comment>
<feature type="domain" description="Flagellar hook protein FlgE/F/G-like D1" evidence="9">
    <location>
        <begin position="96"/>
        <end position="159"/>
    </location>
</feature>
<organism evidence="10 11">
    <name type="scientific">Desulfosarcina widdelii</name>
    <dbReference type="NCBI Taxonomy" id="947919"/>
    <lineage>
        <taxon>Bacteria</taxon>
        <taxon>Pseudomonadati</taxon>
        <taxon>Thermodesulfobacteriota</taxon>
        <taxon>Desulfobacteria</taxon>
        <taxon>Desulfobacterales</taxon>
        <taxon>Desulfosarcinaceae</taxon>
        <taxon>Desulfosarcina</taxon>
    </lineage>
</organism>
<sequence>MIRSLWSAATGMQAQTLNIDVISNNLANVGTSGFKKSRADFQDLLYQTLRSPGVSSSADTQVPTGIQVGHGVRPAATQKMFTQGEFSHTENQLDMAIEGQGFFQIIQPNGETAYTRAGTFKLDSDGRVVTSDGFPMEPELTIPTDAIAVSIGTDGTVSVLLAGDNEPSEIGNIELANFVNPAGLRNIGRNLFIPTASSGDATTGTPGEDALGSIAQGYLELSNVSVVDEMVNMIVAQRAYETNSKTIQASDEMLQTATNLRR</sequence>
<evidence type="ECO:0000259" key="8">
    <source>
        <dbReference type="Pfam" id="PF06429"/>
    </source>
</evidence>
<evidence type="ECO:0000256" key="6">
    <source>
        <dbReference type="RuleBase" id="RU362116"/>
    </source>
</evidence>
<evidence type="ECO:0000256" key="4">
    <source>
        <dbReference type="ARBA" id="ARBA00023143"/>
    </source>
</evidence>
<dbReference type="SUPFAM" id="SSF117143">
    <property type="entry name" value="Flagellar hook protein flgE"/>
    <property type="match status" value="1"/>
</dbReference>
<keyword evidence="10" id="KW-0969">Cilium</keyword>
<dbReference type="KEGG" id="dwd:DSCW_11160"/>
<evidence type="ECO:0000256" key="3">
    <source>
        <dbReference type="ARBA" id="ARBA00017948"/>
    </source>
</evidence>
<dbReference type="PANTHER" id="PTHR30435:SF19">
    <property type="entry name" value="FLAGELLAR BASAL-BODY ROD PROTEIN FLGG"/>
    <property type="match status" value="1"/>
</dbReference>
<keyword evidence="10" id="KW-0966">Cell projection</keyword>
<reference evidence="10 11" key="1">
    <citation type="submission" date="2019-11" db="EMBL/GenBank/DDBJ databases">
        <title>Comparative genomics of hydrocarbon-degrading Desulfosarcina strains.</title>
        <authorList>
            <person name="Watanabe M."/>
            <person name="Kojima H."/>
            <person name="Fukui M."/>
        </authorList>
    </citation>
    <scope>NUCLEOTIDE SEQUENCE [LARGE SCALE GENOMIC DNA]</scope>
    <source>
        <strain evidence="10 11">PP31</strain>
    </source>
</reference>
<dbReference type="InterPro" id="IPR012834">
    <property type="entry name" value="FlgG_G_neg"/>
</dbReference>
<evidence type="ECO:0000313" key="10">
    <source>
        <dbReference type="EMBL" id="BBO73699.1"/>
    </source>
</evidence>
<dbReference type="EMBL" id="AP021875">
    <property type="protein sequence ID" value="BBO73699.1"/>
    <property type="molecule type" value="Genomic_DNA"/>
</dbReference>
<evidence type="ECO:0000256" key="5">
    <source>
        <dbReference type="NCBIfam" id="TIGR02488"/>
    </source>
</evidence>
<dbReference type="RefSeq" id="WP_155302782.1">
    <property type="nucleotide sequence ID" value="NZ_AP021875.1"/>
</dbReference>
<feature type="domain" description="Flagellar basal body rod protein N-terminal" evidence="7">
    <location>
        <begin position="7"/>
        <end position="35"/>
    </location>
</feature>
<evidence type="ECO:0000256" key="2">
    <source>
        <dbReference type="ARBA" id="ARBA00009677"/>
    </source>
</evidence>
<name>A0A5K7Z0C3_9BACT</name>
<dbReference type="AlphaFoldDB" id="A0A5K7Z0C3"/>
<keyword evidence="10" id="KW-0282">Flagellum</keyword>
<dbReference type="InterPro" id="IPR037925">
    <property type="entry name" value="FlgE/F/G-like"/>
</dbReference>
<protein>
    <recommendedName>
        <fullName evidence="3 5">Flagellar basal-body rod protein FlgG</fullName>
    </recommendedName>
</protein>
<dbReference type="Pfam" id="PF22692">
    <property type="entry name" value="LlgE_F_G_D1"/>
    <property type="match status" value="1"/>
</dbReference>
<proteinExistence type="inferred from homology"/>
<dbReference type="NCBIfam" id="TIGR03506">
    <property type="entry name" value="FlgEFG_subfam"/>
    <property type="match status" value="2"/>
</dbReference>
<keyword evidence="11" id="KW-1185">Reference proteome</keyword>
<comment type="subcellular location">
    <subcellularLocation>
        <location evidence="1 6">Bacterial flagellum basal body</location>
    </subcellularLocation>
</comment>
<dbReference type="Pfam" id="PF06429">
    <property type="entry name" value="Flg_bbr_C"/>
    <property type="match status" value="1"/>
</dbReference>
<feature type="domain" description="Flagellar basal-body/hook protein C-terminal" evidence="8">
    <location>
        <begin position="215"/>
        <end position="260"/>
    </location>
</feature>
<dbReference type="Proteomes" id="UP000427769">
    <property type="component" value="Chromosome"/>
</dbReference>
<dbReference type="NCBIfam" id="TIGR02488">
    <property type="entry name" value="flgG_G_neg"/>
    <property type="match status" value="1"/>
</dbReference>
<dbReference type="InterPro" id="IPR053967">
    <property type="entry name" value="LlgE_F_G-like_D1"/>
</dbReference>
<gene>
    <name evidence="10" type="primary">flgG</name>
    <name evidence="10" type="ORF">DSCW_11160</name>
</gene>
<keyword evidence="4 6" id="KW-0975">Bacterial flagellum</keyword>
<evidence type="ECO:0000256" key="1">
    <source>
        <dbReference type="ARBA" id="ARBA00004117"/>
    </source>
</evidence>
<dbReference type="PANTHER" id="PTHR30435">
    <property type="entry name" value="FLAGELLAR PROTEIN"/>
    <property type="match status" value="1"/>
</dbReference>
<evidence type="ECO:0000259" key="9">
    <source>
        <dbReference type="Pfam" id="PF22692"/>
    </source>
</evidence>
<evidence type="ECO:0000259" key="7">
    <source>
        <dbReference type="Pfam" id="PF00460"/>
    </source>
</evidence>